<dbReference type="InterPro" id="IPR045528">
    <property type="entry name" value="DO-GTPase2"/>
</dbReference>
<evidence type="ECO:0000313" key="2">
    <source>
        <dbReference type="EMBL" id="MCT2118047.1"/>
    </source>
</evidence>
<evidence type="ECO:0000313" key="3">
    <source>
        <dbReference type="Proteomes" id="UP001206890"/>
    </source>
</evidence>
<sequence length="383" mass="42582">MKIGKNLQQQIAVFGESGSGKTVLLSSFYGATQEPRFIEKNHFSVIADDQGKGLTLHRLYLAMRDSTKVPSLNRFKGASHDFTVHLKTLAGRRKDRSGKIEGLHLVWHDYPGEWFESSPHGDEETRRRLAMFRSLLGSDVALLLVDAQRLIDNEGEEERYLKLLFTNFKNSIVGLKSGLLDDGKPRKEFPRIWIIALSKADLLPDADVYRFRDLVIEKAGGEIAQLRDELRSMVVAADALDIGQDFLLLSSAKFEPGKIVMSQRKGVDLILPIASVMPLERYARWAGNFKAPGKVLEVMLRGAGPLLTGLLLKQDGKFKPAKILAKFVGTEVVLEIASLAADKVKEFNENSRTKGDAVGVTLSQFKLDLDAAENDHVLIRSKA</sequence>
<comment type="caution">
    <text evidence="2">The sequence shown here is derived from an EMBL/GenBank/DDBJ whole genome shotgun (WGS) entry which is preliminary data.</text>
</comment>
<dbReference type="AlphaFoldDB" id="A0AAW5Q8A7"/>
<name>A0AAW5Q8A7_9ACTN</name>
<dbReference type="EMBL" id="JALXTC010000041">
    <property type="protein sequence ID" value="MCT2118047.1"/>
    <property type="molecule type" value="Genomic_DNA"/>
</dbReference>
<dbReference type="InterPro" id="IPR027417">
    <property type="entry name" value="P-loop_NTPase"/>
</dbReference>
<dbReference type="SUPFAM" id="SSF52540">
    <property type="entry name" value="P-loop containing nucleoside triphosphate hydrolases"/>
    <property type="match status" value="1"/>
</dbReference>
<dbReference type="RefSeq" id="WP_070721439.1">
    <property type="nucleotide sequence ID" value="NZ_JALXRO010000024.1"/>
</dbReference>
<proteinExistence type="predicted"/>
<accession>A0AAW5Q8A7</accession>
<reference evidence="2" key="1">
    <citation type="submission" date="2022-04" db="EMBL/GenBank/DDBJ databases">
        <title>Human microbiome associated bacterial genomes.</title>
        <authorList>
            <person name="Sandstrom S."/>
            <person name="Salamzade R."/>
            <person name="Kalan L.R."/>
        </authorList>
    </citation>
    <scope>NUCLEOTIDE SEQUENCE</scope>
    <source>
        <strain evidence="2">P3-SID1762</strain>
    </source>
</reference>
<evidence type="ECO:0000259" key="1">
    <source>
        <dbReference type="Pfam" id="PF19993"/>
    </source>
</evidence>
<dbReference type="Proteomes" id="UP001206890">
    <property type="component" value="Unassembled WGS sequence"/>
</dbReference>
<dbReference type="Gene3D" id="3.40.50.300">
    <property type="entry name" value="P-loop containing nucleotide triphosphate hydrolases"/>
    <property type="match status" value="1"/>
</dbReference>
<organism evidence="2 3">
    <name type="scientific">Dietzia cinnamea</name>
    <dbReference type="NCBI Taxonomy" id="321318"/>
    <lineage>
        <taxon>Bacteria</taxon>
        <taxon>Bacillati</taxon>
        <taxon>Actinomycetota</taxon>
        <taxon>Actinomycetes</taxon>
        <taxon>Mycobacteriales</taxon>
        <taxon>Dietziaceae</taxon>
        <taxon>Dietzia</taxon>
    </lineage>
</organism>
<dbReference type="Pfam" id="PF19993">
    <property type="entry name" value="DO-GTPase2"/>
    <property type="match status" value="1"/>
</dbReference>
<feature type="domain" description="Double-GTPase 2" evidence="1">
    <location>
        <begin position="11"/>
        <end position="174"/>
    </location>
</feature>
<gene>
    <name evidence="2" type="ORF">M3D93_09830</name>
</gene>
<protein>
    <submittedName>
        <fullName evidence="2">GTPase domain-containing protein</fullName>
    </submittedName>
</protein>